<comment type="caution">
    <text evidence="1">The sequence shown here is derived from an EMBL/GenBank/DDBJ whole genome shotgun (WGS) entry which is preliminary data.</text>
</comment>
<dbReference type="Proteomes" id="UP000241346">
    <property type="component" value="Unassembled WGS sequence"/>
</dbReference>
<name>A0A2T3NL48_9GAMM</name>
<proteinExistence type="predicted"/>
<protein>
    <submittedName>
        <fullName evidence="1">Uncharacterized protein</fullName>
    </submittedName>
</protein>
<dbReference type="OrthoDB" id="5879250at2"/>
<dbReference type="EMBL" id="PYMB01000001">
    <property type="protein sequence ID" value="PSW16193.1"/>
    <property type="molecule type" value="Genomic_DNA"/>
</dbReference>
<sequence>MIEIDYLVNVVTIPADLIEAANNKNSDLYEAYKIYQILVESSLLWRVWYIDEYGKIWLDVNLVNKAGEHEFHTIALDEGTYVKVNAESYVVLDELK</sequence>
<reference evidence="1 2" key="1">
    <citation type="submission" date="2018-03" db="EMBL/GenBank/DDBJ databases">
        <title>Whole genome sequencing of Histamine producing bacteria.</title>
        <authorList>
            <person name="Butler K."/>
        </authorList>
    </citation>
    <scope>NUCLEOTIDE SEQUENCE [LARGE SCALE GENOMIC DNA]</scope>
    <source>
        <strain evidence="1 2">DSM 19138</strain>
    </source>
</reference>
<accession>A0A2T3NL48</accession>
<dbReference type="AlphaFoldDB" id="A0A2T3NL48"/>
<organism evidence="1 2">
    <name type="scientific">Photobacterium rosenbergii</name>
    <dbReference type="NCBI Taxonomy" id="294936"/>
    <lineage>
        <taxon>Bacteria</taxon>
        <taxon>Pseudomonadati</taxon>
        <taxon>Pseudomonadota</taxon>
        <taxon>Gammaproteobacteria</taxon>
        <taxon>Vibrionales</taxon>
        <taxon>Vibrionaceae</taxon>
        <taxon>Photobacterium</taxon>
    </lineage>
</organism>
<evidence type="ECO:0000313" key="1">
    <source>
        <dbReference type="EMBL" id="PSW16193.1"/>
    </source>
</evidence>
<gene>
    <name evidence="1" type="ORF">C9J01_04105</name>
</gene>
<evidence type="ECO:0000313" key="2">
    <source>
        <dbReference type="Proteomes" id="UP000241346"/>
    </source>
</evidence>
<dbReference type="RefSeq" id="WP_107296815.1">
    <property type="nucleotide sequence ID" value="NZ_PYMB01000001.1"/>
</dbReference>